<keyword evidence="10" id="KW-0472">Membrane</keyword>
<dbReference type="Gene3D" id="6.10.340.10">
    <property type="match status" value="1"/>
</dbReference>
<dbReference type="Pfam" id="PF00672">
    <property type="entry name" value="HAMP"/>
    <property type="match status" value="1"/>
</dbReference>
<reference evidence="13" key="1">
    <citation type="submission" date="2021-03" db="EMBL/GenBank/DDBJ databases">
        <title>Whole genome shotgun sequence of Actinoplanes consettensis NBRC 14913.</title>
        <authorList>
            <person name="Komaki H."/>
            <person name="Tamura T."/>
        </authorList>
    </citation>
    <scope>NUCLEOTIDE SEQUENCE</scope>
    <source>
        <strain evidence="13">NBRC 14913</strain>
    </source>
</reference>
<dbReference type="AlphaFoldDB" id="A0A919STW9"/>
<dbReference type="CDD" id="cd00082">
    <property type="entry name" value="HisKA"/>
    <property type="match status" value="1"/>
</dbReference>
<dbReference type="InterPro" id="IPR003594">
    <property type="entry name" value="HATPase_dom"/>
</dbReference>
<dbReference type="Gene3D" id="3.30.565.10">
    <property type="entry name" value="Histidine kinase-like ATPase, C-terminal domain"/>
    <property type="match status" value="1"/>
</dbReference>
<evidence type="ECO:0000313" key="13">
    <source>
        <dbReference type="EMBL" id="GIM77539.1"/>
    </source>
</evidence>
<dbReference type="SUPFAM" id="SSF55874">
    <property type="entry name" value="ATPase domain of HSP90 chaperone/DNA topoisomerase II/histidine kinase"/>
    <property type="match status" value="1"/>
</dbReference>
<dbReference type="EC" id="2.7.13.3" evidence="3"/>
<evidence type="ECO:0000256" key="5">
    <source>
        <dbReference type="ARBA" id="ARBA00022679"/>
    </source>
</evidence>
<protein>
    <recommendedName>
        <fullName evidence="3">histidine kinase</fullName>
        <ecNumber evidence="3">2.7.13.3</ecNumber>
    </recommendedName>
</protein>
<evidence type="ECO:0000313" key="14">
    <source>
        <dbReference type="Proteomes" id="UP000680865"/>
    </source>
</evidence>
<dbReference type="InterPro" id="IPR050428">
    <property type="entry name" value="TCS_sensor_his_kinase"/>
</dbReference>
<feature type="domain" description="HAMP" evidence="12">
    <location>
        <begin position="74"/>
        <end position="127"/>
    </location>
</feature>
<keyword evidence="9" id="KW-0902">Two-component regulatory system</keyword>
<dbReference type="Pfam" id="PF00512">
    <property type="entry name" value="HisKA"/>
    <property type="match status" value="1"/>
</dbReference>
<evidence type="ECO:0000256" key="7">
    <source>
        <dbReference type="ARBA" id="ARBA00022777"/>
    </source>
</evidence>
<dbReference type="PANTHER" id="PTHR45436:SF5">
    <property type="entry name" value="SENSOR HISTIDINE KINASE TRCS"/>
    <property type="match status" value="1"/>
</dbReference>
<organism evidence="13 14">
    <name type="scientific">Winogradskya consettensis</name>
    <dbReference type="NCBI Taxonomy" id="113560"/>
    <lineage>
        <taxon>Bacteria</taxon>
        <taxon>Bacillati</taxon>
        <taxon>Actinomycetota</taxon>
        <taxon>Actinomycetes</taxon>
        <taxon>Micromonosporales</taxon>
        <taxon>Micromonosporaceae</taxon>
        <taxon>Winogradskya</taxon>
    </lineage>
</organism>
<evidence type="ECO:0000256" key="3">
    <source>
        <dbReference type="ARBA" id="ARBA00012438"/>
    </source>
</evidence>
<comment type="caution">
    <text evidence="13">The sequence shown here is derived from an EMBL/GenBank/DDBJ whole genome shotgun (WGS) entry which is preliminary data.</text>
</comment>
<evidence type="ECO:0000256" key="4">
    <source>
        <dbReference type="ARBA" id="ARBA00022553"/>
    </source>
</evidence>
<accession>A0A919STW9</accession>
<dbReference type="Pfam" id="PF02518">
    <property type="entry name" value="HATPase_c"/>
    <property type="match status" value="1"/>
</dbReference>
<dbReference type="InterPro" id="IPR036890">
    <property type="entry name" value="HATPase_C_sf"/>
</dbReference>
<keyword evidence="8 10" id="KW-1133">Transmembrane helix</keyword>
<evidence type="ECO:0000256" key="2">
    <source>
        <dbReference type="ARBA" id="ARBA00004236"/>
    </source>
</evidence>
<evidence type="ECO:0000256" key="9">
    <source>
        <dbReference type="ARBA" id="ARBA00023012"/>
    </source>
</evidence>
<dbReference type="InterPro" id="IPR036097">
    <property type="entry name" value="HisK_dim/P_sf"/>
</dbReference>
<feature type="domain" description="Histidine kinase" evidence="11">
    <location>
        <begin position="135"/>
        <end position="350"/>
    </location>
</feature>
<dbReference type="GO" id="GO:0000155">
    <property type="term" value="F:phosphorelay sensor kinase activity"/>
    <property type="evidence" value="ECO:0007669"/>
    <property type="project" value="InterPro"/>
</dbReference>
<dbReference type="SMART" id="SM00387">
    <property type="entry name" value="HATPase_c"/>
    <property type="match status" value="1"/>
</dbReference>
<dbReference type="PANTHER" id="PTHR45436">
    <property type="entry name" value="SENSOR HISTIDINE KINASE YKOH"/>
    <property type="match status" value="1"/>
</dbReference>
<comment type="subcellular location">
    <subcellularLocation>
        <location evidence="2">Cell membrane</location>
    </subcellularLocation>
</comment>
<keyword evidence="14" id="KW-1185">Reference proteome</keyword>
<dbReference type="SMART" id="SM00304">
    <property type="entry name" value="HAMP"/>
    <property type="match status" value="1"/>
</dbReference>
<dbReference type="EMBL" id="BOQP01000030">
    <property type="protein sequence ID" value="GIM77539.1"/>
    <property type="molecule type" value="Genomic_DNA"/>
</dbReference>
<dbReference type="GO" id="GO:0005886">
    <property type="term" value="C:plasma membrane"/>
    <property type="evidence" value="ECO:0007669"/>
    <property type="project" value="UniProtKB-SubCell"/>
</dbReference>
<comment type="catalytic activity">
    <reaction evidence="1">
        <text>ATP + protein L-histidine = ADP + protein N-phospho-L-histidine.</text>
        <dbReference type="EC" id="2.7.13.3"/>
    </reaction>
</comment>
<evidence type="ECO:0000256" key="10">
    <source>
        <dbReference type="SAM" id="Phobius"/>
    </source>
</evidence>
<dbReference type="PROSITE" id="PS50109">
    <property type="entry name" value="HIS_KIN"/>
    <property type="match status" value="1"/>
</dbReference>
<feature type="transmembrane region" description="Helical" evidence="10">
    <location>
        <begin position="50"/>
        <end position="69"/>
    </location>
</feature>
<name>A0A919STW9_9ACTN</name>
<dbReference type="InterPro" id="IPR003660">
    <property type="entry name" value="HAMP_dom"/>
</dbReference>
<keyword evidence="6 10" id="KW-0812">Transmembrane</keyword>
<dbReference type="SUPFAM" id="SSF47384">
    <property type="entry name" value="Homodimeric domain of signal transducing histidine kinase"/>
    <property type="match status" value="1"/>
</dbReference>
<keyword evidence="5" id="KW-0808">Transferase</keyword>
<dbReference type="SMART" id="SM00388">
    <property type="entry name" value="HisKA"/>
    <property type="match status" value="1"/>
</dbReference>
<dbReference type="InterPro" id="IPR005467">
    <property type="entry name" value="His_kinase_dom"/>
</dbReference>
<sequence>MYAAMFLVSGAALLALANVLGTVRYTRLAGAGPDLREQLAGAEAAQTRQLLAGSLIALAVMAVVSVLLGRSAARRVLRPLTTITTATRRITAENLHERLAVPGPADEVKDLADTIDDLLERLEVSFAAQRRFVAHASHELRTPLTTIRATLDVASAKPQAAAQTVALADRLRPELDRIESLLEGLLMLARAQHGALSAGGDPAGTAEVELGALIERAVEARGADIAAKGLTVERIGDPGRTWGNAALLGRLVDNLIDNAVTHNVAGGLVRVSADRARIVVESGGPVLDPAQVARLGQPFQRLGEGIGAGSGTGLGLSIVAAVAGAHGGRLELRTRASGGLAATVTLHEWTPGGVHR</sequence>
<evidence type="ECO:0000256" key="8">
    <source>
        <dbReference type="ARBA" id="ARBA00022989"/>
    </source>
</evidence>
<dbReference type="Gene3D" id="1.10.287.130">
    <property type="match status" value="1"/>
</dbReference>
<keyword evidence="7 13" id="KW-0418">Kinase</keyword>
<evidence type="ECO:0000259" key="11">
    <source>
        <dbReference type="PROSITE" id="PS50109"/>
    </source>
</evidence>
<evidence type="ECO:0000256" key="6">
    <source>
        <dbReference type="ARBA" id="ARBA00022692"/>
    </source>
</evidence>
<dbReference type="InterPro" id="IPR003661">
    <property type="entry name" value="HisK_dim/P_dom"/>
</dbReference>
<dbReference type="Proteomes" id="UP000680865">
    <property type="component" value="Unassembled WGS sequence"/>
</dbReference>
<dbReference type="PROSITE" id="PS50885">
    <property type="entry name" value="HAMP"/>
    <property type="match status" value="1"/>
</dbReference>
<evidence type="ECO:0000256" key="1">
    <source>
        <dbReference type="ARBA" id="ARBA00000085"/>
    </source>
</evidence>
<keyword evidence="4" id="KW-0597">Phosphoprotein</keyword>
<dbReference type="CDD" id="cd00075">
    <property type="entry name" value="HATPase"/>
    <property type="match status" value="1"/>
</dbReference>
<proteinExistence type="predicted"/>
<dbReference type="SUPFAM" id="SSF158472">
    <property type="entry name" value="HAMP domain-like"/>
    <property type="match status" value="1"/>
</dbReference>
<gene>
    <name evidence="13" type="ORF">Aco04nite_55920</name>
</gene>
<evidence type="ECO:0000259" key="12">
    <source>
        <dbReference type="PROSITE" id="PS50885"/>
    </source>
</evidence>